<gene>
    <name evidence="3" type="ORF">GTO91_13860</name>
</gene>
<name>A0A845L6C8_9FIRM</name>
<dbReference type="EMBL" id="WXEY01000019">
    <property type="protein sequence ID" value="MZP30799.1"/>
    <property type="molecule type" value="Genomic_DNA"/>
</dbReference>
<dbReference type="SUPFAM" id="SSF55383">
    <property type="entry name" value="Copper amine oxidase, domain N"/>
    <property type="match status" value="2"/>
</dbReference>
<dbReference type="Pfam" id="PF07833">
    <property type="entry name" value="Cu_amine_oxidN1"/>
    <property type="match status" value="1"/>
</dbReference>
<evidence type="ECO:0000259" key="2">
    <source>
        <dbReference type="Pfam" id="PF07833"/>
    </source>
</evidence>
<protein>
    <recommendedName>
        <fullName evidence="2">Copper amine oxidase-like N-terminal domain-containing protein</fullName>
    </recommendedName>
</protein>
<dbReference type="Proteomes" id="UP000463470">
    <property type="component" value="Unassembled WGS sequence"/>
</dbReference>
<dbReference type="InterPro" id="IPR036582">
    <property type="entry name" value="Mao_N_sf"/>
</dbReference>
<keyword evidence="1" id="KW-0732">Signal</keyword>
<evidence type="ECO:0000313" key="4">
    <source>
        <dbReference type="Proteomes" id="UP000463470"/>
    </source>
</evidence>
<comment type="caution">
    <text evidence="3">The sequence shown here is derived from an EMBL/GenBank/DDBJ whole genome shotgun (WGS) entry which is preliminary data.</text>
</comment>
<dbReference type="AlphaFoldDB" id="A0A845L6C8"/>
<dbReference type="Gene3D" id="3.30.457.10">
    <property type="entry name" value="Copper amine oxidase-like, N-terminal domain"/>
    <property type="match status" value="2"/>
</dbReference>
<feature type="signal peptide" evidence="1">
    <location>
        <begin position="1"/>
        <end position="21"/>
    </location>
</feature>
<dbReference type="RefSeq" id="WP_161259322.1">
    <property type="nucleotide sequence ID" value="NZ_WXEY01000019.1"/>
</dbReference>
<dbReference type="OrthoDB" id="9816096at2"/>
<feature type="domain" description="Copper amine oxidase-like N-terminal" evidence="2">
    <location>
        <begin position="38"/>
        <end position="144"/>
    </location>
</feature>
<feature type="chain" id="PRO_5039013904" description="Copper amine oxidase-like N-terminal domain-containing protein" evidence="1">
    <location>
        <begin position="22"/>
        <end position="147"/>
    </location>
</feature>
<evidence type="ECO:0000313" key="3">
    <source>
        <dbReference type="EMBL" id="MZP30799.1"/>
    </source>
</evidence>
<evidence type="ECO:0000256" key="1">
    <source>
        <dbReference type="SAM" id="SignalP"/>
    </source>
</evidence>
<proteinExistence type="predicted"/>
<dbReference type="InterPro" id="IPR012854">
    <property type="entry name" value="Cu_amine_oxidase-like_N"/>
</dbReference>
<reference evidence="3 4" key="1">
    <citation type="submission" date="2020-01" db="EMBL/GenBank/DDBJ databases">
        <title>Whole-genome sequence of Heliobacterium undosum DSM 13378.</title>
        <authorList>
            <person name="Kyndt J.A."/>
            <person name="Meyer T.E."/>
        </authorList>
    </citation>
    <scope>NUCLEOTIDE SEQUENCE [LARGE SCALE GENOMIC DNA]</scope>
    <source>
        <strain evidence="3 4">DSM 13378</strain>
    </source>
</reference>
<sequence>MKRIVSLTLFFILLFAPNVYARAQSAVFLIGKLNYIKDDKTITMDVAPYISQERAYVSLRYFADALDIAKQDLLWDETSKKVTFRISKKQIELFVGSNKMMIDGKEEAIEAAPEILNDRVMIPLLILKKMGYFVAWDQATQTIALYF</sequence>
<accession>A0A845L6C8</accession>
<keyword evidence="4" id="KW-1185">Reference proteome</keyword>
<organism evidence="3 4">
    <name type="scientific">Heliomicrobium undosum</name>
    <dbReference type="NCBI Taxonomy" id="121734"/>
    <lineage>
        <taxon>Bacteria</taxon>
        <taxon>Bacillati</taxon>
        <taxon>Bacillota</taxon>
        <taxon>Clostridia</taxon>
        <taxon>Eubacteriales</taxon>
        <taxon>Heliobacteriaceae</taxon>
        <taxon>Heliomicrobium</taxon>
    </lineage>
</organism>